<proteinExistence type="predicted"/>
<dbReference type="InterPro" id="IPR042869">
    <property type="entry name" value="ARHGAP11A/B"/>
</dbReference>
<gene>
    <name evidence="2" type="ORF">PFISCL1PPCAC_684</name>
</gene>
<dbReference type="Pfam" id="PF00620">
    <property type="entry name" value="RhoGAP"/>
    <property type="match status" value="1"/>
</dbReference>
<dbReference type="GO" id="GO:0007165">
    <property type="term" value="P:signal transduction"/>
    <property type="evidence" value="ECO:0007669"/>
    <property type="project" value="InterPro"/>
</dbReference>
<protein>
    <recommendedName>
        <fullName evidence="1">Rho-GAP domain-containing protein</fullName>
    </recommendedName>
</protein>
<feature type="non-terminal residue" evidence="2">
    <location>
        <position position="135"/>
    </location>
</feature>
<dbReference type="AlphaFoldDB" id="A0AAV5UT23"/>
<dbReference type="Gene3D" id="1.10.555.10">
    <property type="entry name" value="Rho GTPase activation protein"/>
    <property type="match status" value="1"/>
</dbReference>
<evidence type="ECO:0000313" key="3">
    <source>
        <dbReference type="Proteomes" id="UP001432322"/>
    </source>
</evidence>
<dbReference type="InterPro" id="IPR000198">
    <property type="entry name" value="RhoGAP_dom"/>
</dbReference>
<dbReference type="PROSITE" id="PS50238">
    <property type="entry name" value="RHOGAP"/>
    <property type="match status" value="1"/>
</dbReference>
<dbReference type="EMBL" id="BTSY01000001">
    <property type="protein sequence ID" value="GMT09387.1"/>
    <property type="molecule type" value="Genomic_DNA"/>
</dbReference>
<evidence type="ECO:0000259" key="1">
    <source>
        <dbReference type="PROSITE" id="PS50238"/>
    </source>
</evidence>
<organism evidence="2 3">
    <name type="scientific">Pristionchus fissidentatus</name>
    <dbReference type="NCBI Taxonomy" id="1538716"/>
    <lineage>
        <taxon>Eukaryota</taxon>
        <taxon>Metazoa</taxon>
        <taxon>Ecdysozoa</taxon>
        <taxon>Nematoda</taxon>
        <taxon>Chromadorea</taxon>
        <taxon>Rhabditida</taxon>
        <taxon>Rhabditina</taxon>
        <taxon>Diplogasteromorpha</taxon>
        <taxon>Diplogasteroidea</taxon>
        <taxon>Neodiplogasteridae</taxon>
        <taxon>Pristionchus</taxon>
    </lineage>
</organism>
<reference evidence="2" key="1">
    <citation type="submission" date="2023-10" db="EMBL/GenBank/DDBJ databases">
        <title>Genome assembly of Pristionchus species.</title>
        <authorList>
            <person name="Yoshida K."/>
            <person name="Sommer R.J."/>
        </authorList>
    </citation>
    <scope>NUCLEOTIDE SEQUENCE</scope>
    <source>
        <strain evidence="2">RS5133</strain>
    </source>
</reference>
<name>A0AAV5UT23_9BILA</name>
<dbReference type="Proteomes" id="UP001432322">
    <property type="component" value="Unassembled WGS sequence"/>
</dbReference>
<dbReference type="InterPro" id="IPR008936">
    <property type="entry name" value="Rho_GTPase_activation_prot"/>
</dbReference>
<feature type="non-terminal residue" evidence="2">
    <location>
        <position position="1"/>
    </location>
</feature>
<feature type="domain" description="Rho-GAP" evidence="1">
    <location>
        <begin position="1"/>
        <end position="135"/>
    </location>
</feature>
<evidence type="ECO:0000313" key="2">
    <source>
        <dbReference type="EMBL" id="GMT09387.1"/>
    </source>
</evidence>
<dbReference type="PANTHER" id="PTHR15670:SF4">
    <property type="entry name" value="RHO GTPASE-ACTIVATING PROTEIN 11A"/>
    <property type="match status" value="1"/>
</dbReference>
<keyword evidence="3" id="KW-1185">Reference proteome</keyword>
<dbReference type="SUPFAM" id="SSF48350">
    <property type="entry name" value="GTPase activation domain, GAP"/>
    <property type="match status" value="1"/>
</dbReference>
<sequence length="135" mass="15340">YYCTESVMASPQCTWQVQDVCLLVKRFLSDLKNLLMCSEEINAKMFAIAAKHPDGDRWSRTLTILFELTFSNKGIVHPMPAEYIGTLGFIMRQLNVLSKDASVHHMNVENLATVFAPTIFRDDYGLLEPLKTPKV</sequence>
<dbReference type="PANTHER" id="PTHR15670">
    <property type="entry name" value="RHO GTPASE ACTIVATING PROTEIN 11A"/>
    <property type="match status" value="1"/>
</dbReference>
<comment type="caution">
    <text evidence="2">The sequence shown here is derived from an EMBL/GenBank/DDBJ whole genome shotgun (WGS) entry which is preliminary data.</text>
</comment>
<dbReference type="GO" id="GO:0005096">
    <property type="term" value="F:GTPase activator activity"/>
    <property type="evidence" value="ECO:0007669"/>
    <property type="project" value="TreeGrafter"/>
</dbReference>
<accession>A0AAV5UT23</accession>